<reference evidence="1 2" key="1">
    <citation type="journal article" date="2015" name="Fungal Genet. Biol.">
        <title>Evolution of novel wood decay mechanisms in Agaricales revealed by the genome sequences of Fistulina hepatica and Cylindrobasidium torrendii.</title>
        <authorList>
            <person name="Floudas D."/>
            <person name="Held B.W."/>
            <person name="Riley R."/>
            <person name="Nagy L.G."/>
            <person name="Koehler G."/>
            <person name="Ransdell A.S."/>
            <person name="Younus H."/>
            <person name="Chow J."/>
            <person name="Chiniquy J."/>
            <person name="Lipzen A."/>
            <person name="Tritt A."/>
            <person name="Sun H."/>
            <person name="Haridas S."/>
            <person name="LaButti K."/>
            <person name="Ohm R.A."/>
            <person name="Kues U."/>
            <person name="Blanchette R.A."/>
            <person name="Grigoriev I.V."/>
            <person name="Minto R.E."/>
            <person name="Hibbett D.S."/>
        </authorList>
    </citation>
    <scope>NUCLEOTIDE SEQUENCE [LARGE SCALE GENOMIC DNA]</scope>
    <source>
        <strain evidence="1 2">ATCC 64428</strain>
    </source>
</reference>
<feature type="non-terminal residue" evidence="1">
    <location>
        <position position="1"/>
    </location>
</feature>
<evidence type="ECO:0000313" key="2">
    <source>
        <dbReference type="Proteomes" id="UP000054144"/>
    </source>
</evidence>
<keyword evidence="2" id="KW-1185">Reference proteome</keyword>
<evidence type="ECO:0000313" key="1">
    <source>
        <dbReference type="EMBL" id="KIY48148.1"/>
    </source>
</evidence>
<dbReference type="InterPro" id="IPR041078">
    <property type="entry name" value="Plavaka"/>
</dbReference>
<accession>A0A0D7ABD8</accession>
<dbReference type="Proteomes" id="UP000054144">
    <property type="component" value="Unassembled WGS sequence"/>
</dbReference>
<proteinExistence type="predicted"/>
<organism evidence="1 2">
    <name type="scientific">Fistulina hepatica ATCC 64428</name>
    <dbReference type="NCBI Taxonomy" id="1128425"/>
    <lineage>
        <taxon>Eukaryota</taxon>
        <taxon>Fungi</taxon>
        <taxon>Dikarya</taxon>
        <taxon>Basidiomycota</taxon>
        <taxon>Agaricomycotina</taxon>
        <taxon>Agaricomycetes</taxon>
        <taxon>Agaricomycetidae</taxon>
        <taxon>Agaricales</taxon>
        <taxon>Fistulinaceae</taxon>
        <taxon>Fistulina</taxon>
    </lineage>
</organism>
<dbReference type="EMBL" id="KN881855">
    <property type="protein sequence ID" value="KIY48148.1"/>
    <property type="molecule type" value="Genomic_DNA"/>
</dbReference>
<dbReference type="AlphaFoldDB" id="A0A0D7ABD8"/>
<protein>
    <submittedName>
        <fullName evidence="1">Uncharacterized protein</fullName>
    </submittedName>
</protein>
<dbReference type="OrthoDB" id="2418900at2759"/>
<dbReference type="Pfam" id="PF18759">
    <property type="entry name" value="Plavaka"/>
    <property type="match status" value="1"/>
</dbReference>
<name>A0A0D7ABD8_9AGAR</name>
<sequence length="114" mass="13079">VSDYPEQCLITCTKYGTCTRCRVKADDLASPILSELCTPEWFLEVVGNAKAVSTDEDGFFSEARYYNICMQSDVSGGVYRPFWDDLLYCNIFECMTPDVLHQIYQGVLKYLITW</sequence>
<gene>
    <name evidence="1" type="ORF">FISHEDRAFT_30211</name>
</gene>
<feature type="non-terminal residue" evidence="1">
    <location>
        <position position="114"/>
    </location>
</feature>